<dbReference type="RefSeq" id="WP_089400986.1">
    <property type="nucleotide sequence ID" value="NZ_FZOT01000016.1"/>
</dbReference>
<dbReference type="InterPro" id="IPR032092">
    <property type="entry name" value="PilW"/>
</dbReference>
<evidence type="ECO:0000256" key="1">
    <source>
        <dbReference type="SAM" id="Phobius"/>
    </source>
</evidence>
<evidence type="ECO:0000313" key="2">
    <source>
        <dbReference type="EMBL" id="SNT19597.1"/>
    </source>
</evidence>
<keyword evidence="1" id="KW-1133">Transmembrane helix</keyword>
<dbReference type="GO" id="GO:0043683">
    <property type="term" value="P:type IV pilus assembly"/>
    <property type="evidence" value="ECO:0007669"/>
    <property type="project" value="InterPro"/>
</dbReference>
<dbReference type="EMBL" id="FZOT01000016">
    <property type="protein sequence ID" value="SNT19597.1"/>
    <property type="molecule type" value="Genomic_DNA"/>
</dbReference>
<dbReference type="Pfam" id="PF16074">
    <property type="entry name" value="PilW"/>
    <property type="match status" value="1"/>
</dbReference>
<proteinExistence type="predicted"/>
<feature type="transmembrane region" description="Helical" evidence="1">
    <location>
        <begin position="20"/>
        <end position="39"/>
    </location>
</feature>
<reference evidence="2 3" key="1">
    <citation type="submission" date="2017-06" db="EMBL/GenBank/DDBJ databases">
        <authorList>
            <person name="Kim H.J."/>
            <person name="Triplett B.A."/>
        </authorList>
    </citation>
    <scope>NUCLEOTIDE SEQUENCE [LARGE SCALE GENOMIC DNA]</scope>
    <source>
        <strain evidence="2 3">U15</strain>
    </source>
</reference>
<gene>
    <name evidence="2" type="ORF">SAMN06265795_116115</name>
</gene>
<keyword evidence="1" id="KW-0812">Transmembrane</keyword>
<dbReference type="PROSITE" id="PS00409">
    <property type="entry name" value="PROKAR_NTER_METHYL"/>
    <property type="match status" value="1"/>
</dbReference>
<dbReference type="Proteomes" id="UP000198284">
    <property type="component" value="Unassembled WGS sequence"/>
</dbReference>
<dbReference type="OrthoDB" id="8533459at2"/>
<organism evidence="2 3">
    <name type="scientific">Noviherbaspirillum humi</name>
    <dbReference type="NCBI Taxonomy" id="1688639"/>
    <lineage>
        <taxon>Bacteria</taxon>
        <taxon>Pseudomonadati</taxon>
        <taxon>Pseudomonadota</taxon>
        <taxon>Betaproteobacteria</taxon>
        <taxon>Burkholderiales</taxon>
        <taxon>Oxalobacteraceae</taxon>
        <taxon>Noviherbaspirillum</taxon>
    </lineage>
</organism>
<evidence type="ECO:0000313" key="3">
    <source>
        <dbReference type="Proteomes" id="UP000198284"/>
    </source>
</evidence>
<name>A0A239KMH1_9BURK</name>
<sequence length="379" mass="39839">MDIKRQCPMHYRRGITLVELMVGITIGMLASLAIVQLFASYEGQRRSTTVGSEAQENGLMALVQMEQDIQNAGAGLTDPNTLACNKFFTYLDGGSGSGGAAIPNFSLNAVSIADGASNGNDEITIRSGGKFLGSLPVMLSLTMASNATEFYVSNPNVFNVGDLSIVAQNGNCTILNVTHVHTTGNPKIEADPVNGAPNNPPASFKTANAWPSYTAGAVAKSIGSVTARTYSLAAVNGVNSLRMVTADVATNSVKGSEILAKDIVSLQAQYGVAPANSQVVNAWVNAAGSTWGNPNAANARRIKAIRLVLIARSGKKEASNVTGTCVNNAGTNNGPCAWQDTAANPAPLIDLSSDPDWRRYRYSVYQTVIPLRNIIWANV</sequence>
<dbReference type="AlphaFoldDB" id="A0A239KMH1"/>
<keyword evidence="3" id="KW-1185">Reference proteome</keyword>
<dbReference type="Pfam" id="PF07963">
    <property type="entry name" value="N_methyl"/>
    <property type="match status" value="1"/>
</dbReference>
<dbReference type="InterPro" id="IPR012902">
    <property type="entry name" value="N_methyl_site"/>
</dbReference>
<accession>A0A239KMH1</accession>
<protein>
    <submittedName>
        <fullName evidence="2">Type IV pilus assembly protein PilW</fullName>
    </submittedName>
</protein>
<keyword evidence="1" id="KW-0472">Membrane</keyword>